<organism evidence="2 3">
    <name type="scientific">Brevundimonas faecalis</name>
    <dbReference type="NCBI Taxonomy" id="947378"/>
    <lineage>
        <taxon>Bacteria</taxon>
        <taxon>Pseudomonadati</taxon>
        <taxon>Pseudomonadota</taxon>
        <taxon>Alphaproteobacteria</taxon>
        <taxon>Caulobacterales</taxon>
        <taxon>Caulobacteraceae</taxon>
        <taxon>Brevundimonas</taxon>
    </lineage>
</organism>
<dbReference type="Proteomes" id="UP001549313">
    <property type="component" value="Unassembled WGS sequence"/>
</dbReference>
<feature type="transmembrane region" description="Helical" evidence="1">
    <location>
        <begin position="21"/>
        <end position="38"/>
    </location>
</feature>
<keyword evidence="1" id="KW-0812">Transmembrane</keyword>
<evidence type="ECO:0000313" key="3">
    <source>
        <dbReference type="Proteomes" id="UP001549313"/>
    </source>
</evidence>
<keyword evidence="1" id="KW-1133">Transmembrane helix</keyword>
<dbReference type="RefSeq" id="WP_354087759.1">
    <property type="nucleotide sequence ID" value="NZ_JBEPTF010000001.1"/>
</dbReference>
<evidence type="ECO:0000256" key="1">
    <source>
        <dbReference type="SAM" id="Phobius"/>
    </source>
</evidence>
<evidence type="ECO:0000313" key="2">
    <source>
        <dbReference type="EMBL" id="MET4682822.1"/>
    </source>
</evidence>
<feature type="transmembrane region" description="Helical" evidence="1">
    <location>
        <begin position="58"/>
        <end position="75"/>
    </location>
</feature>
<protein>
    <submittedName>
        <fullName evidence="2">Uncharacterized protein</fullName>
    </submittedName>
</protein>
<sequence>MTAASPSPPTSGKTWPWPARIGWTLAALLCLGVVAYSARYLLHPPRTPAEALGNPFGAPWLFVHVAGASVALALGRCSSCRS</sequence>
<comment type="caution">
    <text evidence="2">The sequence shown here is derived from an EMBL/GenBank/DDBJ whole genome shotgun (WGS) entry which is preliminary data.</text>
</comment>
<gene>
    <name evidence="2" type="ORF">ABIE19_000731</name>
</gene>
<keyword evidence="1" id="KW-0472">Membrane</keyword>
<dbReference type="EMBL" id="JBEPTF010000001">
    <property type="protein sequence ID" value="MET4682822.1"/>
    <property type="molecule type" value="Genomic_DNA"/>
</dbReference>
<name>A0ABV2R8C6_9CAUL</name>
<proteinExistence type="predicted"/>
<keyword evidence="3" id="KW-1185">Reference proteome</keyword>
<accession>A0ABV2R8C6</accession>
<reference evidence="2 3" key="1">
    <citation type="submission" date="2024-06" db="EMBL/GenBank/DDBJ databases">
        <title>Sorghum-associated microbial communities from plants grown in Nebraska, USA.</title>
        <authorList>
            <person name="Schachtman D."/>
        </authorList>
    </citation>
    <scope>NUCLEOTIDE SEQUENCE [LARGE SCALE GENOMIC DNA]</scope>
    <source>
        <strain evidence="2 3">2814</strain>
    </source>
</reference>